<dbReference type="InterPro" id="IPR012338">
    <property type="entry name" value="Beta-lactam/transpept-like"/>
</dbReference>
<keyword evidence="3" id="KW-1185">Reference proteome</keyword>
<dbReference type="GO" id="GO:0008658">
    <property type="term" value="F:penicillin binding"/>
    <property type="evidence" value="ECO:0007669"/>
    <property type="project" value="InterPro"/>
</dbReference>
<dbReference type="InterPro" id="IPR050515">
    <property type="entry name" value="Beta-lactam/transpept"/>
</dbReference>
<sequence length="228" mass="24018">CEGHEDIGGAEVRCVDGEAHGTLDFYGALEHSCNIVFAELAVELGPEKMTAAAEKMGINLSYEIDDVSTAKGHYDVSKATTNELAWSGVGQYNDEVNPMQMAILCGAIANGGNSVNPTYIKSGTGDLLKMIGLNDTKSRELLKSSTASTLSQSMPSYTFGSLSVRAKTGTAEVGDEKSPNAWMVGFSTDEDCPLAFACVVEDAGFGSQYARPVAETAMQSAAQALRGY</sequence>
<feature type="non-terminal residue" evidence="2">
    <location>
        <position position="1"/>
    </location>
</feature>
<evidence type="ECO:0000259" key="1">
    <source>
        <dbReference type="Pfam" id="PF00905"/>
    </source>
</evidence>
<dbReference type="GO" id="GO:0071555">
    <property type="term" value="P:cell wall organization"/>
    <property type="evidence" value="ECO:0007669"/>
    <property type="project" value="TreeGrafter"/>
</dbReference>
<dbReference type="GO" id="GO:0005886">
    <property type="term" value="C:plasma membrane"/>
    <property type="evidence" value="ECO:0007669"/>
    <property type="project" value="TreeGrafter"/>
</dbReference>
<dbReference type="Pfam" id="PF00905">
    <property type="entry name" value="Transpeptidase"/>
    <property type="match status" value="1"/>
</dbReference>
<dbReference type="Gene3D" id="3.40.710.10">
    <property type="entry name" value="DD-peptidase/beta-lactamase superfamily"/>
    <property type="match status" value="1"/>
</dbReference>
<protein>
    <submittedName>
        <fullName evidence="2">Penicillin-binding protein</fullName>
    </submittedName>
</protein>
<dbReference type="RefSeq" id="WP_279380612.1">
    <property type="nucleotide sequence ID" value="NZ_JAEQMG010000068.1"/>
</dbReference>
<evidence type="ECO:0000313" key="2">
    <source>
        <dbReference type="EMBL" id="MBK6088564.1"/>
    </source>
</evidence>
<name>A0A934WRI1_9FIRM</name>
<gene>
    <name evidence="2" type="ORF">JKK62_07850</name>
</gene>
<comment type="caution">
    <text evidence="2">The sequence shown here is derived from an EMBL/GenBank/DDBJ whole genome shotgun (WGS) entry which is preliminary data.</text>
</comment>
<dbReference type="AlphaFoldDB" id="A0A934WRI1"/>
<dbReference type="Proteomes" id="UP000633365">
    <property type="component" value="Unassembled WGS sequence"/>
</dbReference>
<dbReference type="InterPro" id="IPR001460">
    <property type="entry name" value="PCN-bd_Tpept"/>
</dbReference>
<evidence type="ECO:0000313" key="3">
    <source>
        <dbReference type="Proteomes" id="UP000633365"/>
    </source>
</evidence>
<accession>A0A934WRI1</accession>
<proteinExistence type="predicted"/>
<dbReference type="SUPFAM" id="SSF56601">
    <property type="entry name" value="beta-lactamase/transpeptidase-like"/>
    <property type="match status" value="1"/>
</dbReference>
<organism evidence="2 3">
    <name type="scientific">Ruminococcus difficilis</name>
    <dbReference type="NCBI Taxonomy" id="2763069"/>
    <lineage>
        <taxon>Bacteria</taxon>
        <taxon>Bacillati</taxon>
        <taxon>Bacillota</taxon>
        <taxon>Clostridia</taxon>
        <taxon>Eubacteriales</taxon>
        <taxon>Oscillospiraceae</taxon>
        <taxon>Ruminococcus</taxon>
    </lineage>
</organism>
<dbReference type="GO" id="GO:0071972">
    <property type="term" value="F:peptidoglycan L,D-transpeptidase activity"/>
    <property type="evidence" value="ECO:0007669"/>
    <property type="project" value="TreeGrafter"/>
</dbReference>
<dbReference type="PANTHER" id="PTHR30627:SF24">
    <property type="entry name" value="PENICILLIN-BINDING PROTEIN 4B"/>
    <property type="match status" value="1"/>
</dbReference>
<dbReference type="EMBL" id="JAEQMG010000068">
    <property type="protein sequence ID" value="MBK6088564.1"/>
    <property type="molecule type" value="Genomic_DNA"/>
</dbReference>
<reference evidence="2" key="1">
    <citation type="submission" date="2021-01" db="EMBL/GenBank/DDBJ databases">
        <title>Genome public.</title>
        <authorList>
            <person name="Liu C."/>
            <person name="Sun Q."/>
        </authorList>
    </citation>
    <scope>NUCLEOTIDE SEQUENCE</scope>
    <source>
        <strain evidence="2">M6</strain>
    </source>
</reference>
<dbReference type="PANTHER" id="PTHR30627">
    <property type="entry name" value="PEPTIDOGLYCAN D,D-TRANSPEPTIDASE"/>
    <property type="match status" value="1"/>
</dbReference>
<feature type="domain" description="Penicillin-binding protein transpeptidase" evidence="1">
    <location>
        <begin position="19"/>
        <end position="219"/>
    </location>
</feature>